<dbReference type="SUPFAM" id="SSF81301">
    <property type="entry name" value="Nucleotidyltransferase"/>
    <property type="match status" value="1"/>
</dbReference>
<evidence type="ECO:0000313" key="5">
    <source>
        <dbReference type="EMBL" id="KWD92696.1"/>
    </source>
</evidence>
<dbReference type="InterPro" id="IPR018821">
    <property type="entry name" value="DUF294_put_nucleoTrafse_sb-bd"/>
</dbReference>
<protein>
    <recommendedName>
        <fullName evidence="7">DUF4157 domain-containing protein</fullName>
    </recommendedName>
</protein>
<evidence type="ECO:0000259" key="4">
    <source>
        <dbReference type="Pfam" id="PF13699"/>
    </source>
</evidence>
<reference evidence="5 6" key="1">
    <citation type="submission" date="2015-11" db="EMBL/GenBank/DDBJ databases">
        <title>Expanding the genomic diversity of Burkholderia species for the development of highly accurate diagnostics.</title>
        <authorList>
            <person name="Sahl J."/>
            <person name="Keim P."/>
            <person name="Wagner D."/>
        </authorList>
    </citation>
    <scope>NUCLEOTIDE SEQUENCE [LARGE SCALE GENOMIC DNA]</scope>
    <source>
        <strain evidence="5 6">MSMB2167WGS</strain>
    </source>
</reference>
<dbReference type="AlphaFoldDB" id="A0A107EP17"/>
<accession>A0A107EP17</accession>
<name>A0A107EP17_9BURK</name>
<feature type="region of interest" description="Disordered" evidence="1">
    <location>
        <begin position="1"/>
        <end position="42"/>
    </location>
</feature>
<organism evidence="5 6">
    <name type="scientific">Burkholderia ubonensis</name>
    <dbReference type="NCBI Taxonomy" id="101571"/>
    <lineage>
        <taxon>Bacteria</taxon>
        <taxon>Pseudomonadati</taxon>
        <taxon>Pseudomonadota</taxon>
        <taxon>Betaproteobacteria</taxon>
        <taxon>Burkholderiales</taxon>
        <taxon>Burkholderiaceae</taxon>
        <taxon>Burkholderia</taxon>
        <taxon>Burkholderia cepacia complex</taxon>
    </lineage>
</organism>
<dbReference type="EMBL" id="LPIX01000105">
    <property type="protein sequence ID" value="KWD92696.1"/>
    <property type="molecule type" value="Genomic_DNA"/>
</dbReference>
<dbReference type="InterPro" id="IPR005105">
    <property type="entry name" value="GlnD_Uridyltrans_N"/>
</dbReference>
<feature type="compositionally biased region" description="Low complexity" evidence="1">
    <location>
        <begin position="22"/>
        <end position="42"/>
    </location>
</feature>
<gene>
    <name evidence="5" type="ORF">WL73_27885</name>
</gene>
<evidence type="ECO:0000313" key="6">
    <source>
        <dbReference type="Proteomes" id="UP000062998"/>
    </source>
</evidence>
<dbReference type="InterPro" id="IPR043519">
    <property type="entry name" value="NT_sf"/>
</dbReference>
<evidence type="ECO:0000259" key="2">
    <source>
        <dbReference type="Pfam" id="PF03445"/>
    </source>
</evidence>
<dbReference type="Proteomes" id="UP000062998">
    <property type="component" value="Unassembled WGS sequence"/>
</dbReference>
<proteinExistence type="predicted"/>
<dbReference type="InterPro" id="IPR025295">
    <property type="entry name" value="eCIS_core_dom"/>
</dbReference>
<comment type="caution">
    <text evidence="5">The sequence shown here is derived from an EMBL/GenBank/DDBJ whole genome shotgun (WGS) entry which is preliminary data.</text>
</comment>
<sequence length="649" mass="70102">MGFFSGKTPRNRRHAGRGERVPPLNGAPGNAAGDGAPPAPLAAFPAQAHYAPPHTPVQRMGKEAGLPADLRYGVEQLSGLPMDDVTVHYDSAKPAEVQALAYTQGADIHLGAGQERHLPHEAWHVVQQKQRRVAPTMQMKDAAINDNPGLEREADAMGRKALRVGASPASDGAAPRVRFDTLFGLEPGTPDTHDAGVIQRVIRLNAGNRNLDAAQALGEIAPLLRFNEFGNAVLQEIDRTLTAFDVANRQFEDAADLAVAVEFELRTQGLAPAEGILVSDEIAETLAHPKFGQLVRDGDLPPLQQQELAAKVLGQVAIMRGVYRKLAELIENAADSPERILKWFTAQVREFATAILLLTRDTFGRPDVPFSVLIAGSGAREEVFPGSDLDLAAVAEAPKHDDVVAIFAFMQKVEKILQVTVSQLSRLVGKGGDEIGLGPDTGVFGFKPTPEALAEKALATQNTGQDASPLISTAAGKAHKLDERFFGARSKIANEDYGLNSLREILDEFQPPTDVTGVKNIKGGFLRFPTLALRDLSQVYGLKSTNSFDRIREIAGHGYLDKAHAGALIDALNVIAGIRLKLHVHYGSEVDTFASDEASRQSPEQYVLTPKEKSALEAAVPVLQKFHARLLAFVEKRRKRGYLTTKSIP</sequence>
<dbReference type="Pfam" id="PF03445">
    <property type="entry name" value="DUF294"/>
    <property type="match status" value="1"/>
</dbReference>
<evidence type="ECO:0008006" key="7">
    <source>
        <dbReference type="Google" id="ProtNLM"/>
    </source>
</evidence>
<dbReference type="RefSeq" id="WP_060327252.1">
    <property type="nucleotide sequence ID" value="NZ_LPIU01000068.1"/>
</dbReference>
<dbReference type="Pfam" id="PF13699">
    <property type="entry name" value="eCIS_core"/>
    <property type="match status" value="1"/>
</dbReference>
<feature type="domain" description="eCIS core" evidence="4">
    <location>
        <begin position="66"/>
        <end position="131"/>
    </location>
</feature>
<dbReference type="Pfam" id="PF10335">
    <property type="entry name" value="DUF294_C"/>
    <property type="match status" value="1"/>
</dbReference>
<feature type="domain" description="DUF294" evidence="3">
    <location>
        <begin position="531"/>
        <end position="630"/>
    </location>
</feature>
<dbReference type="GO" id="GO:0008773">
    <property type="term" value="F:[protein-PII] uridylyltransferase activity"/>
    <property type="evidence" value="ECO:0007669"/>
    <property type="project" value="InterPro"/>
</dbReference>
<feature type="domain" description="Protein-PII uridylyltransferase N-terminal" evidence="2">
    <location>
        <begin position="331"/>
        <end position="417"/>
    </location>
</feature>
<evidence type="ECO:0000259" key="3">
    <source>
        <dbReference type="Pfam" id="PF10335"/>
    </source>
</evidence>
<evidence type="ECO:0000256" key="1">
    <source>
        <dbReference type="SAM" id="MobiDB-lite"/>
    </source>
</evidence>